<dbReference type="Gene3D" id="3.30.910.20">
    <property type="entry name" value="Skp domain"/>
    <property type="match status" value="1"/>
</dbReference>
<evidence type="ECO:0000256" key="1">
    <source>
        <dbReference type="ARBA" id="ARBA00009091"/>
    </source>
</evidence>
<feature type="chain" id="PRO_5003170990" evidence="4">
    <location>
        <begin position="20"/>
        <end position="163"/>
    </location>
</feature>
<gene>
    <name evidence="5" type="ordered locus">Ilyop_0609</name>
</gene>
<dbReference type="InterPro" id="IPR005632">
    <property type="entry name" value="Chaperone_Skp"/>
</dbReference>
<dbReference type="GO" id="GO:0051082">
    <property type="term" value="F:unfolded protein binding"/>
    <property type="evidence" value="ECO:0007669"/>
    <property type="project" value="InterPro"/>
</dbReference>
<dbReference type="PANTHER" id="PTHR35089:SF1">
    <property type="entry name" value="CHAPERONE PROTEIN SKP"/>
    <property type="match status" value="1"/>
</dbReference>
<dbReference type="OrthoDB" id="87909at2"/>
<accession>E3H6M8</accession>
<dbReference type="eggNOG" id="COG2825">
    <property type="taxonomic scope" value="Bacteria"/>
</dbReference>
<evidence type="ECO:0000256" key="2">
    <source>
        <dbReference type="ARBA" id="ARBA00022729"/>
    </source>
</evidence>
<evidence type="ECO:0000313" key="5">
    <source>
        <dbReference type="EMBL" id="ADO82397.1"/>
    </source>
</evidence>
<dbReference type="SMART" id="SM00935">
    <property type="entry name" value="OmpH"/>
    <property type="match status" value="1"/>
</dbReference>
<dbReference type="EMBL" id="CP002281">
    <property type="protein sequence ID" value="ADO82397.1"/>
    <property type="molecule type" value="Genomic_DNA"/>
</dbReference>
<proteinExistence type="inferred from homology"/>
<dbReference type="KEGG" id="ipo:Ilyop_0609"/>
<dbReference type="GO" id="GO:0050821">
    <property type="term" value="P:protein stabilization"/>
    <property type="evidence" value="ECO:0007669"/>
    <property type="project" value="TreeGrafter"/>
</dbReference>
<organism evidence="5 6">
    <name type="scientific">Ilyobacter polytropus (strain ATCC 51220 / DSM 2926 / LMG 16218 / CuHBu1)</name>
    <dbReference type="NCBI Taxonomy" id="572544"/>
    <lineage>
        <taxon>Bacteria</taxon>
        <taxon>Fusobacteriati</taxon>
        <taxon>Fusobacteriota</taxon>
        <taxon>Fusobacteriia</taxon>
        <taxon>Fusobacteriales</taxon>
        <taxon>Fusobacteriaceae</taxon>
        <taxon>Ilyobacter</taxon>
    </lineage>
</organism>
<keyword evidence="6" id="KW-1185">Reference proteome</keyword>
<reference evidence="5 6" key="1">
    <citation type="journal article" date="2010" name="Stand. Genomic Sci.">
        <title>Complete genome sequence of Ilyobacter polytropus type strain (CuHbu1).</title>
        <authorList>
            <person name="Sikorski J."/>
            <person name="Chertkov O."/>
            <person name="Lapidus A."/>
            <person name="Nolan M."/>
            <person name="Lucas S."/>
            <person name="Del Rio T.G."/>
            <person name="Tice H."/>
            <person name="Cheng J.F."/>
            <person name="Tapia R."/>
            <person name="Han C."/>
            <person name="Goodwin L."/>
            <person name="Pitluck S."/>
            <person name="Liolios K."/>
            <person name="Ivanova N."/>
            <person name="Mavromatis K."/>
            <person name="Mikhailova N."/>
            <person name="Pati A."/>
            <person name="Chen A."/>
            <person name="Palaniappan K."/>
            <person name="Land M."/>
            <person name="Hauser L."/>
            <person name="Chang Y.J."/>
            <person name="Jeffries C.D."/>
            <person name="Brambilla E."/>
            <person name="Yasawong M."/>
            <person name="Rohde M."/>
            <person name="Pukall R."/>
            <person name="Spring S."/>
            <person name="Goker M."/>
            <person name="Woyke T."/>
            <person name="Bristow J."/>
            <person name="Eisen J.A."/>
            <person name="Markowitz V."/>
            <person name="Hugenholtz P."/>
            <person name="Kyrpides N.C."/>
            <person name="Klenk H.P."/>
        </authorList>
    </citation>
    <scope>NUCLEOTIDE SEQUENCE [LARGE SCALE GENOMIC DNA]</scope>
    <source>
        <strain evidence="6">ATCC 51220 / DSM 2926 / LMG 16218 / CuHBu1</strain>
    </source>
</reference>
<feature type="coiled-coil region" evidence="3">
    <location>
        <begin position="41"/>
        <end position="108"/>
    </location>
</feature>
<dbReference type="AlphaFoldDB" id="E3H6M8"/>
<dbReference type="GO" id="GO:0005829">
    <property type="term" value="C:cytosol"/>
    <property type="evidence" value="ECO:0007669"/>
    <property type="project" value="TreeGrafter"/>
</dbReference>
<dbReference type="InterPro" id="IPR024930">
    <property type="entry name" value="Skp_dom_sf"/>
</dbReference>
<evidence type="ECO:0000313" key="6">
    <source>
        <dbReference type="Proteomes" id="UP000006875"/>
    </source>
</evidence>
<sequence>MKKLTILALAVTMSMSAFAMKVGYVSSQEVFSKYSGTKVVKEQLVKEKGRLENQIKKQEVDLQKLQVELQAKGKSVTKQEKAKFQKQAEEFQKYVNQAQMNLNRQEKAKFSEITKNIEASIQSVAKKEKFDYIFEDGAIKFGGEDITQKVLNQMEKGQKIKLK</sequence>
<dbReference type="Pfam" id="PF03938">
    <property type="entry name" value="OmpH"/>
    <property type="match status" value="1"/>
</dbReference>
<keyword evidence="3" id="KW-0175">Coiled coil</keyword>
<dbReference type="PANTHER" id="PTHR35089">
    <property type="entry name" value="CHAPERONE PROTEIN SKP"/>
    <property type="match status" value="1"/>
</dbReference>
<dbReference type="Proteomes" id="UP000006875">
    <property type="component" value="Chromosome"/>
</dbReference>
<dbReference type="STRING" id="572544.Ilyop_0609"/>
<evidence type="ECO:0000256" key="3">
    <source>
        <dbReference type="SAM" id="Coils"/>
    </source>
</evidence>
<evidence type="ECO:0000256" key="4">
    <source>
        <dbReference type="SAM" id="SignalP"/>
    </source>
</evidence>
<protein>
    <submittedName>
        <fullName evidence="5">Outer membrane chaperone Skp (OmpH)</fullName>
    </submittedName>
</protein>
<dbReference type="SUPFAM" id="SSF111384">
    <property type="entry name" value="OmpH-like"/>
    <property type="match status" value="1"/>
</dbReference>
<comment type="similarity">
    <text evidence="1">Belongs to the Skp family.</text>
</comment>
<feature type="signal peptide" evidence="4">
    <location>
        <begin position="1"/>
        <end position="19"/>
    </location>
</feature>
<dbReference type="HOGENOM" id="CLU_1684002_0_0_0"/>
<dbReference type="RefSeq" id="WP_013387067.1">
    <property type="nucleotide sequence ID" value="NC_014632.1"/>
</dbReference>
<keyword evidence="2 4" id="KW-0732">Signal</keyword>
<name>E3H6M8_ILYPC</name>